<protein>
    <recommendedName>
        <fullName evidence="4">Member of phage protein family found in lysis cassettes</fullName>
    </recommendedName>
</protein>
<keyword evidence="1" id="KW-1133">Transmembrane helix</keyword>
<proteinExistence type="predicted"/>
<evidence type="ECO:0000313" key="3">
    <source>
        <dbReference type="Proteomes" id="UP000221505"/>
    </source>
</evidence>
<keyword evidence="1" id="KW-0472">Membrane</keyword>
<name>A0A0K0L975_9CAUD</name>
<feature type="transmembrane region" description="Helical" evidence="1">
    <location>
        <begin position="6"/>
        <end position="26"/>
    </location>
</feature>
<dbReference type="EMBL" id="KM434185">
    <property type="protein sequence ID" value="AIW01666.1"/>
    <property type="molecule type" value="Genomic_DNA"/>
</dbReference>
<evidence type="ECO:0008006" key="4">
    <source>
        <dbReference type="Google" id="ProtNLM"/>
    </source>
</evidence>
<organism evidence="2 3">
    <name type="scientific">Pseudomonas phage vB_Pae_PS9N</name>
    <dbReference type="NCBI Taxonomy" id="1542091"/>
    <lineage>
        <taxon>Viruses</taxon>
        <taxon>Duplodnaviria</taxon>
        <taxon>Heunggongvirae</taxon>
        <taxon>Uroviricota</taxon>
        <taxon>Caudoviricetes</taxon>
        <taxon>Jondennisvirinae</taxon>
        <taxon>Septimatrevirus</taxon>
        <taxon>Septimatrevirus kakheti25</taxon>
    </lineage>
</organism>
<accession>A0A0K0L975</accession>
<sequence>MNEQQFFNVAVAIIGALGGWWMRVMWQSLKELQQQDSKLADKVGNIEVLVAGHYVKRDDMNRDIAAIFAKLDRIEDKIDKKADK</sequence>
<evidence type="ECO:0000313" key="2">
    <source>
        <dbReference type="EMBL" id="AIW01666.1"/>
    </source>
</evidence>
<dbReference type="Proteomes" id="UP000221505">
    <property type="component" value="Segment"/>
</dbReference>
<reference evidence="3" key="1">
    <citation type="submission" date="2014-08" db="EMBL/GenBank/DDBJ databases">
        <title>Genomic characteristic of vB_Pae_PS9N - a new member of Pseudomonas aeruginosa phi73-like phages.</title>
        <authorList>
            <person name="Glowacka A."/>
            <person name="Dabrowski K."/>
            <person name="Hejnowicz M.S."/>
            <person name="Gawor J."/>
            <person name="Weber-Dabrowska B."/>
            <person name="Lobocka M.B."/>
        </authorList>
    </citation>
    <scope>NUCLEOTIDE SEQUENCE [LARGE SCALE GENOMIC DNA]</scope>
</reference>
<evidence type="ECO:0000256" key="1">
    <source>
        <dbReference type="SAM" id="Phobius"/>
    </source>
</evidence>
<dbReference type="SMR" id="A0A0K0L975"/>
<keyword evidence="1" id="KW-0812">Transmembrane</keyword>
<gene>
    <name evidence="2" type="ORF">vB_Pae_PS9N_00015</name>
</gene>